<keyword evidence="9" id="KW-0325">Glycoprotein</keyword>
<evidence type="ECO:0000256" key="6">
    <source>
        <dbReference type="ARBA" id="ARBA00023040"/>
    </source>
</evidence>
<dbReference type="InterPro" id="IPR028082">
    <property type="entry name" value="Peripla_BP_I"/>
</dbReference>
<dbReference type="InterPro" id="IPR038550">
    <property type="entry name" value="GPCR_3_9-Cys_sf"/>
</dbReference>
<dbReference type="EMBL" id="JAROKS010000008">
    <property type="protein sequence ID" value="KAK1801772.1"/>
    <property type="molecule type" value="Genomic_DNA"/>
</dbReference>
<evidence type="ECO:0000256" key="11">
    <source>
        <dbReference type="ARBA" id="ARBA00038492"/>
    </source>
</evidence>
<dbReference type="InterPro" id="IPR001828">
    <property type="entry name" value="ANF_lig-bd_rcpt"/>
</dbReference>
<keyword evidence="2" id="KW-1003">Cell membrane</keyword>
<feature type="transmembrane region" description="Helical" evidence="12">
    <location>
        <begin position="704"/>
        <end position="723"/>
    </location>
</feature>
<evidence type="ECO:0000256" key="12">
    <source>
        <dbReference type="SAM" id="Phobius"/>
    </source>
</evidence>
<dbReference type="Proteomes" id="UP001239994">
    <property type="component" value="Unassembled WGS sequence"/>
</dbReference>
<dbReference type="GO" id="GO:0004930">
    <property type="term" value="F:G protein-coupled receptor activity"/>
    <property type="evidence" value="ECO:0007669"/>
    <property type="project" value="UniProtKB-KW"/>
</dbReference>
<comment type="caution">
    <text evidence="14">The sequence shown here is derived from an EMBL/GenBank/DDBJ whole genome shotgun (WGS) entry which is preliminary data.</text>
</comment>
<dbReference type="InterPro" id="IPR017978">
    <property type="entry name" value="GPCR_3_C"/>
</dbReference>
<evidence type="ECO:0000256" key="2">
    <source>
        <dbReference type="ARBA" id="ARBA00022475"/>
    </source>
</evidence>
<proteinExistence type="inferred from homology"/>
<dbReference type="PANTHER" id="PTHR24061">
    <property type="entry name" value="CALCIUM-SENSING RECEPTOR-RELATED"/>
    <property type="match status" value="1"/>
</dbReference>
<keyword evidence="4" id="KW-0732">Signal</keyword>
<dbReference type="PROSITE" id="PS50259">
    <property type="entry name" value="G_PROTEIN_RECEP_F3_4"/>
    <property type="match status" value="1"/>
</dbReference>
<evidence type="ECO:0000256" key="10">
    <source>
        <dbReference type="ARBA" id="ARBA00023224"/>
    </source>
</evidence>
<dbReference type="InterPro" id="IPR000337">
    <property type="entry name" value="GPCR_3"/>
</dbReference>
<dbReference type="InterPro" id="IPR017979">
    <property type="entry name" value="GPCR_3_CS"/>
</dbReference>
<evidence type="ECO:0000313" key="14">
    <source>
        <dbReference type="EMBL" id="KAK1801772.1"/>
    </source>
</evidence>
<name>A0AAD8ZME5_9TELE</name>
<evidence type="ECO:0000313" key="15">
    <source>
        <dbReference type="Proteomes" id="UP001239994"/>
    </source>
</evidence>
<dbReference type="InterPro" id="IPR011500">
    <property type="entry name" value="GPCR_3_9-Cys_dom"/>
</dbReference>
<keyword evidence="15" id="KW-1185">Reference proteome</keyword>
<keyword evidence="8" id="KW-0675">Receptor</keyword>
<feature type="transmembrane region" description="Helical" evidence="12">
    <location>
        <begin position="660"/>
        <end position="683"/>
    </location>
</feature>
<dbReference type="GO" id="GO:0005886">
    <property type="term" value="C:plasma membrane"/>
    <property type="evidence" value="ECO:0007669"/>
    <property type="project" value="UniProtKB-SubCell"/>
</dbReference>
<evidence type="ECO:0000259" key="13">
    <source>
        <dbReference type="PROSITE" id="PS50259"/>
    </source>
</evidence>
<dbReference type="FunFam" id="3.40.50.2300:FF:000016">
    <property type="entry name" value="Taste 1 receptor member 2"/>
    <property type="match status" value="1"/>
</dbReference>
<dbReference type="PRINTS" id="PR00248">
    <property type="entry name" value="GPCRMGR"/>
</dbReference>
<dbReference type="GO" id="GO:0050909">
    <property type="term" value="P:sensory perception of taste"/>
    <property type="evidence" value="ECO:0007669"/>
    <property type="project" value="UniProtKB-ARBA"/>
</dbReference>
<evidence type="ECO:0000256" key="4">
    <source>
        <dbReference type="ARBA" id="ARBA00022729"/>
    </source>
</evidence>
<evidence type="ECO:0000256" key="3">
    <source>
        <dbReference type="ARBA" id="ARBA00022692"/>
    </source>
</evidence>
<feature type="domain" description="G-protein coupled receptors family 3 profile" evidence="13">
    <location>
        <begin position="589"/>
        <end position="854"/>
    </location>
</feature>
<evidence type="ECO:0000256" key="9">
    <source>
        <dbReference type="ARBA" id="ARBA00023180"/>
    </source>
</evidence>
<sequence>LGDITTCRHANAALPFERKGEGSGQVVRSRCRHVCSMRELLEGILLLACIWCCYHGAGLQLQGDFTIYGMFPIHNADATIQTTPHMADCAQGAANKYGYHLVQALRYTVEEINNGTQTGRLLPGITLGYQVYDTCSLPASVLATVDLLAQQYDRAGVGPQAVALIGPDSSSYAFTPAAALGSYLLPEISYEASNELLSNKNIYPAFFRTIPSDKNQVHAMIEILVRFNWTWIVLLGSDNSYGLQGMQSLSTELSDSNICIAYQAVIPSLTDRTRQSLRDMVKKIIKTKVNTIVVFSSKRIVSGFFPFVIEYNVTGKVWIGTEDWSVATLVSGIPGISSIGTVIGVSIKYTPFSGFRDFEKQSVSKLKDISMSHNSSEMRVPCVQNTDLYTMATQNYSLEEYDISSFFNVHKAVYAVAQALRQVLNCDSAECQKTQIQPWQIFQHLKHVRFSVRNTLVYFDENGDPPTGYDIVTWIWQNKTWSLRVVGTFTPDPPDLQLDPSQIQWRGDTSDIAAVPVSQCSPECPFGQSKLQVGQHKCCFKCMPCPVSTFLNNTGSTSCQPCKRNQWSPAQSEECLNREVLYLPWEAPLAFALLVLVALTLLLTLGTTLVFLLKLNTPVVKSAGGRTCLLMLLSLSAACCSTLAHFGVPSQLSCLFQKSFFILSFTVCLACVTIRSFQVVCIFKWSSKLPRFYETWAKNRGPEIFILVIFTAEFLISVLSVTLDPPLPSENYDFYHDSIILECTNIMSPGAFVEITFMSLLSLLCFCLSYIGKNLPANYNESKCITFSLMVYIMSWISVFTVYTVNRGILAIALEVTAVLSSVLGILGGYFLPKVYIILLKPQMNTIAHFQNCIQMYTMTKQ</sequence>
<dbReference type="Gene3D" id="2.10.50.30">
    <property type="entry name" value="GPCR, family 3, nine cysteines domain"/>
    <property type="match status" value="1"/>
</dbReference>
<keyword evidence="5 12" id="KW-1133">Transmembrane helix</keyword>
<feature type="transmembrane region" description="Helical" evidence="12">
    <location>
        <begin position="809"/>
        <end position="832"/>
    </location>
</feature>
<evidence type="ECO:0000256" key="1">
    <source>
        <dbReference type="ARBA" id="ARBA00004651"/>
    </source>
</evidence>
<dbReference type="SUPFAM" id="SSF53822">
    <property type="entry name" value="Periplasmic binding protein-like I"/>
    <property type="match status" value="1"/>
</dbReference>
<accession>A0AAD8ZME5</accession>
<dbReference type="Pfam" id="PF00003">
    <property type="entry name" value="7tm_3"/>
    <property type="match status" value="1"/>
</dbReference>
<keyword evidence="6" id="KW-0297">G-protein coupled receptor</keyword>
<protein>
    <recommendedName>
        <fullName evidence="13">G-protein coupled receptors family 3 profile domain-containing protein</fullName>
    </recommendedName>
</protein>
<reference evidence="14" key="1">
    <citation type="submission" date="2023-03" db="EMBL/GenBank/DDBJ databases">
        <title>Electrophorus voltai genome.</title>
        <authorList>
            <person name="Bian C."/>
        </authorList>
    </citation>
    <scope>NUCLEOTIDE SEQUENCE</scope>
    <source>
        <strain evidence="14">CB-2022</strain>
        <tissue evidence="14">Muscle</tissue>
    </source>
</reference>
<comment type="subcellular location">
    <subcellularLocation>
        <location evidence="1">Cell membrane</location>
        <topology evidence="1">Multi-pass membrane protein</topology>
    </subcellularLocation>
</comment>
<gene>
    <name evidence="14" type="ORF">P4O66_022416</name>
</gene>
<dbReference type="InterPro" id="IPR000068">
    <property type="entry name" value="GPCR_3_Ca_sens_rcpt-rel"/>
</dbReference>
<feature type="transmembrane region" description="Helical" evidence="12">
    <location>
        <begin position="627"/>
        <end position="648"/>
    </location>
</feature>
<comment type="similarity">
    <text evidence="11">Belongs to the G-protein coupled receptor 3 family. TAS1R subfamily.</text>
</comment>
<feature type="transmembrane region" description="Helical" evidence="12">
    <location>
        <begin position="784"/>
        <end position="803"/>
    </location>
</feature>
<evidence type="ECO:0000256" key="5">
    <source>
        <dbReference type="ARBA" id="ARBA00022989"/>
    </source>
</evidence>
<evidence type="ECO:0000256" key="8">
    <source>
        <dbReference type="ARBA" id="ARBA00023170"/>
    </source>
</evidence>
<dbReference type="PANTHER" id="PTHR24061:SF3">
    <property type="entry name" value="TASTE RECEPTOR TYPE 1 MEMBER 1"/>
    <property type="match status" value="1"/>
</dbReference>
<dbReference type="FunFam" id="2.10.50.30:FF:000004">
    <property type="entry name" value="Taste receptor type 1 member 3-like protein"/>
    <property type="match status" value="1"/>
</dbReference>
<organism evidence="14 15">
    <name type="scientific">Electrophorus voltai</name>
    <dbReference type="NCBI Taxonomy" id="2609070"/>
    <lineage>
        <taxon>Eukaryota</taxon>
        <taxon>Metazoa</taxon>
        <taxon>Chordata</taxon>
        <taxon>Craniata</taxon>
        <taxon>Vertebrata</taxon>
        <taxon>Euteleostomi</taxon>
        <taxon>Actinopterygii</taxon>
        <taxon>Neopterygii</taxon>
        <taxon>Teleostei</taxon>
        <taxon>Ostariophysi</taxon>
        <taxon>Gymnotiformes</taxon>
        <taxon>Gymnotoidei</taxon>
        <taxon>Gymnotidae</taxon>
        <taxon>Electrophorus</taxon>
    </lineage>
</organism>
<dbReference type="PROSITE" id="PS00981">
    <property type="entry name" value="G_PROTEIN_RECEP_F3_3"/>
    <property type="match status" value="1"/>
</dbReference>
<keyword evidence="10" id="KW-0807">Transducer</keyword>
<evidence type="ECO:0000256" key="7">
    <source>
        <dbReference type="ARBA" id="ARBA00023136"/>
    </source>
</evidence>
<feature type="non-terminal residue" evidence="14">
    <location>
        <position position="1"/>
    </location>
</feature>
<feature type="transmembrane region" description="Helical" evidence="12">
    <location>
        <begin position="751"/>
        <end position="772"/>
    </location>
</feature>
<dbReference type="Gene3D" id="3.40.50.2300">
    <property type="match status" value="2"/>
</dbReference>
<dbReference type="Pfam" id="PF01094">
    <property type="entry name" value="ANF_receptor"/>
    <property type="match status" value="1"/>
</dbReference>
<keyword evidence="7 12" id="KW-0472">Membrane</keyword>
<keyword evidence="3 12" id="KW-0812">Transmembrane</keyword>
<dbReference type="Pfam" id="PF07562">
    <property type="entry name" value="NCD3G"/>
    <property type="match status" value="1"/>
</dbReference>
<dbReference type="AlphaFoldDB" id="A0AAD8ZME5"/>
<feature type="transmembrane region" description="Helical" evidence="12">
    <location>
        <begin position="589"/>
        <end position="615"/>
    </location>
</feature>